<organism evidence="1 2">
    <name type="scientific">Pluteus cervinus</name>
    <dbReference type="NCBI Taxonomy" id="181527"/>
    <lineage>
        <taxon>Eukaryota</taxon>
        <taxon>Fungi</taxon>
        <taxon>Dikarya</taxon>
        <taxon>Basidiomycota</taxon>
        <taxon>Agaricomycotina</taxon>
        <taxon>Agaricomycetes</taxon>
        <taxon>Agaricomycetidae</taxon>
        <taxon>Agaricales</taxon>
        <taxon>Pluteineae</taxon>
        <taxon>Pluteaceae</taxon>
        <taxon>Pluteus</taxon>
    </lineage>
</organism>
<proteinExistence type="predicted"/>
<dbReference type="EMBL" id="ML208353">
    <property type="protein sequence ID" value="TFK68377.1"/>
    <property type="molecule type" value="Genomic_DNA"/>
</dbReference>
<evidence type="ECO:0000313" key="1">
    <source>
        <dbReference type="EMBL" id="TFK68377.1"/>
    </source>
</evidence>
<gene>
    <name evidence="1" type="ORF">BDN72DRAFT_841859</name>
</gene>
<dbReference type="Proteomes" id="UP000308600">
    <property type="component" value="Unassembled WGS sequence"/>
</dbReference>
<evidence type="ECO:0000313" key="2">
    <source>
        <dbReference type="Proteomes" id="UP000308600"/>
    </source>
</evidence>
<sequence length="243" mass="28005">MKRFEMNCRLPTRMIPAQGRHRPSFKRYDYPKDTPWYAFTSPLPPGIQKSDLRHLWHDMIDKFCKNNWRSEEQTEKAVEELGKTFDGGLLIESPGGAIPFEDMEAALPKSSGERYYDIKLGDGPKPPHASDHSWLGGYGINTTGRAGKTMEDLTLSQLAKNDGEDSKDPTGWYRIYENPSRHPGDPTLQETMQMFMKLWESADLCDEVHCMKVSEEIKELFQHHEIIRLSKSAFHAKLKEDEE</sequence>
<name>A0ACD3ATW5_9AGAR</name>
<keyword evidence="2" id="KW-1185">Reference proteome</keyword>
<accession>A0ACD3ATW5</accession>
<protein>
    <submittedName>
        <fullName evidence="1">Uncharacterized protein</fullName>
    </submittedName>
</protein>
<reference evidence="1 2" key="1">
    <citation type="journal article" date="2019" name="Nat. Ecol. Evol.">
        <title>Megaphylogeny resolves global patterns of mushroom evolution.</title>
        <authorList>
            <person name="Varga T."/>
            <person name="Krizsan K."/>
            <person name="Foldi C."/>
            <person name="Dima B."/>
            <person name="Sanchez-Garcia M."/>
            <person name="Sanchez-Ramirez S."/>
            <person name="Szollosi G.J."/>
            <person name="Szarkandi J.G."/>
            <person name="Papp V."/>
            <person name="Albert L."/>
            <person name="Andreopoulos W."/>
            <person name="Angelini C."/>
            <person name="Antonin V."/>
            <person name="Barry K.W."/>
            <person name="Bougher N.L."/>
            <person name="Buchanan P."/>
            <person name="Buyck B."/>
            <person name="Bense V."/>
            <person name="Catcheside P."/>
            <person name="Chovatia M."/>
            <person name="Cooper J."/>
            <person name="Damon W."/>
            <person name="Desjardin D."/>
            <person name="Finy P."/>
            <person name="Geml J."/>
            <person name="Haridas S."/>
            <person name="Hughes K."/>
            <person name="Justo A."/>
            <person name="Karasinski D."/>
            <person name="Kautmanova I."/>
            <person name="Kiss B."/>
            <person name="Kocsube S."/>
            <person name="Kotiranta H."/>
            <person name="LaButti K.M."/>
            <person name="Lechner B.E."/>
            <person name="Liimatainen K."/>
            <person name="Lipzen A."/>
            <person name="Lukacs Z."/>
            <person name="Mihaltcheva S."/>
            <person name="Morgado L.N."/>
            <person name="Niskanen T."/>
            <person name="Noordeloos M.E."/>
            <person name="Ohm R.A."/>
            <person name="Ortiz-Santana B."/>
            <person name="Ovrebo C."/>
            <person name="Racz N."/>
            <person name="Riley R."/>
            <person name="Savchenko A."/>
            <person name="Shiryaev A."/>
            <person name="Soop K."/>
            <person name="Spirin V."/>
            <person name="Szebenyi C."/>
            <person name="Tomsovsky M."/>
            <person name="Tulloss R.E."/>
            <person name="Uehling J."/>
            <person name="Grigoriev I.V."/>
            <person name="Vagvolgyi C."/>
            <person name="Papp T."/>
            <person name="Martin F.M."/>
            <person name="Miettinen O."/>
            <person name="Hibbett D.S."/>
            <person name="Nagy L.G."/>
        </authorList>
    </citation>
    <scope>NUCLEOTIDE SEQUENCE [LARGE SCALE GENOMIC DNA]</scope>
    <source>
        <strain evidence="1 2">NL-1719</strain>
    </source>
</reference>